<feature type="coiled-coil region" evidence="1">
    <location>
        <begin position="650"/>
        <end position="677"/>
    </location>
</feature>
<feature type="compositionally biased region" description="Low complexity" evidence="2">
    <location>
        <begin position="758"/>
        <end position="773"/>
    </location>
</feature>
<feature type="region of interest" description="Disordered" evidence="2">
    <location>
        <begin position="507"/>
        <end position="574"/>
    </location>
</feature>
<feature type="compositionally biased region" description="Acidic residues" evidence="2">
    <location>
        <begin position="137"/>
        <end position="146"/>
    </location>
</feature>
<feature type="compositionally biased region" description="Basic and acidic residues" evidence="2">
    <location>
        <begin position="742"/>
        <end position="756"/>
    </location>
</feature>
<feature type="region of interest" description="Disordered" evidence="2">
    <location>
        <begin position="720"/>
        <end position="907"/>
    </location>
</feature>
<dbReference type="OrthoDB" id="5382349at2759"/>
<sequence>MAEENLDPISVPLPATDDTVYLNNAGAIPSSDLHSNASGSEDENDDDVIDDETNNTNVNKNVSGVEEEDEEGEEADEVTDLPTPRGKMVTLTPSFNRSSRSRRIEPSIELSRTRFMVDAQGDHEMSDEVGPGSYVKEDEEMEDDENDTMHAHLEKRKVRPGVGGKVRNHREVGVAQRGHNVDAEEEDTEEDEEEEQEGEEEKEEDDEEEDGSGSEREDFDRTIKIPMHTPSRSAVPKRLLGNTSPGRTPIVRARARSATTTTTPAGRFPSLDFTTPGIAATSFPATVGRHNLRTPFFYHGTPINLSRPSAVQHHQLAVQNELLFDEIKEKEAQIKYLQGLVESAAASPSADPPPLTDAEMEELVSFDDSPVGKRVRLSAGGFATPKAGELSVPKTRGKTRGKSVSVSAAATPVLGSSEKGKMSTIATPQSALKGTPVKTLFENMTMTPSRFSVTADNLFGTPTRIPMPQFEMKTKRQRKEEKRRRMTAQLREFSEINIDMLKGWLPTDGAVPEDAEDDGSLPVGPKSAPVSTITSVIEEGEEGEEDKPQGEELEEEKPQEAQDESAAEKDEDQDMADVALAVEEPAPLPTTISAPAQIPARQLKILPADQVLTTRKRSNSAPAVPHITTTSEEEEDDADISISPLAQEMITALQQRCLALEREIETSNTALQKATAQLVGEMRARKAAVEVREFLETEKKFGVCCDAARKGVEVQAVEKKKKASAAVANSTMPPPAAGKKRTRDEREASTQPEHRAAAVRPMSRAAAVRPPSRNTASRLAEKRVHSGPAAAATAPPPTRPTRATAARAAAAKKPLGKATINEQPARHPPITTAMEKPAVRGGTLPRPTSKSADRNEEPAFGRTTRARSGSTAGDGARPMSRYGDRPVRNVDTGLDVFGRLATGARKR</sequence>
<evidence type="ECO:0000256" key="1">
    <source>
        <dbReference type="SAM" id="Coils"/>
    </source>
</evidence>
<feature type="region of interest" description="Disordered" evidence="2">
    <location>
        <begin position="616"/>
        <end position="637"/>
    </location>
</feature>
<dbReference type="InParanoid" id="A0A3N4LK44"/>
<keyword evidence="1" id="KW-0175">Coiled coil</keyword>
<dbReference type="Proteomes" id="UP000267821">
    <property type="component" value="Unassembled WGS sequence"/>
</dbReference>
<dbReference type="EMBL" id="ML121547">
    <property type="protein sequence ID" value="RPB23220.1"/>
    <property type="molecule type" value="Genomic_DNA"/>
</dbReference>
<accession>A0A3N4LK44</accession>
<name>A0A3N4LK44_9PEZI</name>
<feature type="compositionally biased region" description="Basic and acidic residues" evidence="2">
    <location>
        <begin position="546"/>
        <end position="560"/>
    </location>
</feature>
<evidence type="ECO:0000313" key="3">
    <source>
        <dbReference type="EMBL" id="RPB23220.1"/>
    </source>
</evidence>
<organism evidence="3 4">
    <name type="scientific">Terfezia boudieri ATCC MYA-4762</name>
    <dbReference type="NCBI Taxonomy" id="1051890"/>
    <lineage>
        <taxon>Eukaryota</taxon>
        <taxon>Fungi</taxon>
        <taxon>Dikarya</taxon>
        <taxon>Ascomycota</taxon>
        <taxon>Pezizomycotina</taxon>
        <taxon>Pezizomycetes</taxon>
        <taxon>Pezizales</taxon>
        <taxon>Pezizaceae</taxon>
        <taxon>Terfezia</taxon>
    </lineage>
</organism>
<feature type="compositionally biased region" description="Acidic residues" evidence="2">
    <location>
        <begin position="183"/>
        <end position="212"/>
    </location>
</feature>
<feature type="compositionally biased region" description="Low complexity" evidence="2">
    <location>
        <begin position="800"/>
        <end position="811"/>
    </location>
</feature>
<evidence type="ECO:0000313" key="4">
    <source>
        <dbReference type="Proteomes" id="UP000267821"/>
    </source>
</evidence>
<feature type="compositionally biased region" description="Basic and acidic residues" evidence="2">
    <location>
        <begin position="213"/>
        <end position="223"/>
    </location>
</feature>
<gene>
    <name evidence="3" type="ORF">L211DRAFT_279245</name>
</gene>
<feature type="compositionally biased region" description="Acidic residues" evidence="2">
    <location>
        <begin position="40"/>
        <end position="53"/>
    </location>
</feature>
<keyword evidence="4" id="KW-1185">Reference proteome</keyword>
<proteinExistence type="predicted"/>
<evidence type="ECO:0000256" key="2">
    <source>
        <dbReference type="SAM" id="MobiDB-lite"/>
    </source>
</evidence>
<protein>
    <submittedName>
        <fullName evidence="3">Uncharacterized protein</fullName>
    </submittedName>
</protein>
<feature type="compositionally biased region" description="Acidic residues" evidence="2">
    <location>
        <begin position="561"/>
        <end position="574"/>
    </location>
</feature>
<reference evidence="3 4" key="1">
    <citation type="journal article" date="2018" name="Nat. Ecol. Evol.">
        <title>Pezizomycetes genomes reveal the molecular basis of ectomycorrhizal truffle lifestyle.</title>
        <authorList>
            <person name="Murat C."/>
            <person name="Payen T."/>
            <person name="Noel B."/>
            <person name="Kuo A."/>
            <person name="Morin E."/>
            <person name="Chen J."/>
            <person name="Kohler A."/>
            <person name="Krizsan K."/>
            <person name="Balestrini R."/>
            <person name="Da Silva C."/>
            <person name="Montanini B."/>
            <person name="Hainaut M."/>
            <person name="Levati E."/>
            <person name="Barry K.W."/>
            <person name="Belfiori B."/>
            <person name="Cichocki N."/>
            <person name="Clum A."/>
            <person name="Dockter R.B."/>
            <person name="Fauchery L."/>
            <person name="Guy J."/>
            <person name="Iotti M."/>
            <person name="Le Tacon F."/>
            <person name="Lindquist E.A."/>
            <person name="Lipzen A."/>
            <person name="Malagnac F."/>
            <person name="Mello A."/>
            <person name="Molinier V."/>
            <person name="Miyauchi S."/>
            <person name="Poulain J."/>
            <person name="Riccioni C."/>
            <person name="Rubini A."/>
            <person name="Sitrit Y."/>
            <person name="Splivallo R."/>
            <person name="Traeger S."/>
            <person name="Wang M."/>
            <person name="Zifcakova L."/>
            <person name="Wipf D."/>
            <person name="Zambonelli A."/>
            <person name="Paolocci F."/>
            <person name="Nowrousian M."/>
            <person name="Ottonello S."/>
            <person name="Baldrian P."/>
            <person name="Spatafora J.W."/>
            <person name="Henrissat B."/>
            <person name="Nagy L.G."/>
            <person name="Aury J.M."/>
            <person name="Wincker P."/>
            <person name="Grigoriev I.V."/>
            <person name="Bonfante P."/>
            <person name="Martin F.M."/>
        </authorList>
    </citation>
    <scope>NUCLEOTIDE SEQUENCE [LARGE SCALE GENOMIC DNA]</scope>
    <source>
        <strain evidence="3 4">ATCC MYA-4762</strain>
    </source>
</reference>
<feature type="compositionally biased region" description="Acidic residues" evidence="2">
    <location>
        <begin position="65"/>
        <end position="79"/>
    </location>
</feature>
<feature type="region of interest" description="Disordered" evidence="2">
    <location>
        <begin position="1"/>
        <end position="248"/>
    </location>
</feature>
<dbReference type="AlphaFoldDB" id="A0A3N4LK44"/>